<feature type="chain" id="PRO_5046672475" evidence="2">
    <location>
        <begin position="21"/>
        <end position="651"/>
    </location>
</feature>
<organism evidence="4 5">
    <name type="scientific">Algibacter miyuki</name>
    <dbReference type="NCBI Taxonomy" id="1306933"/>
    <lineage>
        <taxon>Bacteria</taxon>
        <taxon>Pseudomonadati</taxon>
        <taxon>Bacteroidota</taxon>
        <taxon>Flavobacteriia</taxon>
        <taxon>Flavobacteriales</taxon>
        <taxon>Flavobacteriaceae</taxon>
        <taxon>Algibacter</taxon>
    </lineage>
</organism>
<feature type="signal peptide" evidence="2">
    <location>
        <begin position="1"/>
        <end position="20"/>
    </location>
</feature>
<feature type="domain" description="PpiC" evidence="3">
    <location>
        <begin position="122"/>
        <end position="221"/>
    </location>
</feature>
<dbReference type="InterPro" id="IPR000297">
    <property type="entry name" value="PPIase_PpiC"/>
</dbReference>
<dbReference type="Gene3D" id="3.10.50.40">
    <property type="match status" value="3"/>
</dbReference>
<gene>
    <name evidence="4" type="ORF">ACFFU1_16195</name>
</gene>
<keyword evidence="5" id="KW-1185">Reference proteome</keyword>
<name>A0ABV5H400_9FLAO</name>
<keyword evidence="2" id="KW-0732">Signal</keyword>
<dbReference type="PANTHER" id="PTHR47245:SF2">
    <property type="entry name" value="PEPTIDYL-PROLYL CIS-TRANS ISOMERASE HP_0175-RELATED"/>
    <property type="match status" value="1"/>
</dbReference>
<protein>
    <submittedName>
        <fullName evidence="4">Peptidylprolyl isomerase</fullName>
        <ecNumber evidence="4">5.2.1.8</ecNumber>
    </submittedName>
</protein>
<dbReference type="InterPro" id="IPR046357">
    <property type="entry name" value="PPIase_dom_sf"/>
</dbReference>
<dbReference type="EC" id="5.2.1.8" evidence="4"/>
<accession>A0ABV5H400</accession>
<dbReference type="Gene3D" id="1.10.4030.10">
    <property type="entry name" value="Porin chaperone SurA, peptide-binding domain"/>
    <property type="match status" value="1"/>
</dbReference>
<dbReference type="RefSeq" id="WP_290270404.1">
    <property type="nucleotide sequence ID" value="NZ_JAUFQP010000010.1"/>
</dbReference>
<feature type="domain" description="PpiC" evidence="3">
    <location>
        <begin position="226"/>
        <end position="328"/>
    </location>
</feature>
<dbReference type="Pfam" id="PF13616">
    <property type="entry name" value="Rotamase_3"/>
    <property type="match status" value="1"/>
</dbReference>
<dbReference type="EMBL" id="JBHMFA010000017">
    <property type="protein sequence ID" value="MFB9106449.1"/>
    <property type="molecule type" value="Genomic_DNA"/>
</dbReference>
<dbReference type="SUPFAM" id="SSF54534">
    <property type="entry name" value="FKBP-like"/>
    <property type="match status" value="2"/>
</dbReference>
<keyword evidence="1 4" id="KW-0413">Isomerase</keyword>
<dbReference type="Pfam" id="PF00639">
    <property type="entry name" value="Rotamase"/>
    <property type="match status" value="1"/>
</dbReference>
<keyword evidence="1" id="KW-0697">Rotamase</keyword>
<dbReference type="GO" id="GO:0003755">
    <property type="term" value="F:peptidyl-prolyl cis-trans isomerase activity"/>
    <property type="evidence" value="ECO:0007669"/>
    <property type="project" value="UniProtKB-EC"/>
</dbReference>
<proteinExistence type="predicted"/>
<sequence length="651" mass="74592">MKFKSFFIQISFFFCFLLHAQTADREVLLEVGGDPVYVSDFLKVYNKNLDLVQDESQKNVDAYLELFINYKLKLKEAKTLGFDEKPAYKRELQSYRSQLAKNFMADNTVTEALMEEAYHRISNEVKAQHLLVRIDETASPKDTLVAFNKIKALKEKALREGFEKVMKNDVDGKNILGEYLGWFGGFKMVYAFENAAYNTPVGGVSDPFRTRFGYHVLNVIDKRESRGERTIAHIMIMENEEGSSNEDPEVRIQDIYKKINQGEDFESLAKQFSDDKSSASKGGVMPPISSGQISALEFEDVVFGLQEVGDVSKPFETQYGWHIVKLYEKIPVASYDALKAELAVKVKRDERSKLIDDALYNKIKGIYKVSDTPPNLDYFVSILNKDYYSRKWAFPEDFQSEKILFEINGKPFTYNDFGSYLIKTQHTVRSTTGFKTIVETKFQDFFNASLIAYHEGNLENYDPEFANIVTEYRDGLLLFDLMENTIWNASKTDSLDIQNFYDTHKNNYVLPERIDAVVASSSKQKTLKKVSKLLSKGMALEQIKNLVNSNDAVDVIFTTGIMDANHQALPKDFKFKKGISKIFKHNNAFEIVEVKTVLPETQKTLEESQGAVVSDYQNDKEEKWVATLASKYKVEINNEALEKVKSQIEKQ</sequence>
<reference evidence="4 5" key="1">
    <citation type="submission" date="2024-09" db="EMBL/GenBank/DDBJ databases">
        <authorList>
            <person name="Sun Q."/>
            <person name="Mori K."/>
        </authorList>
    </citation>
    <scope>NUCLEOTIDE SEQUENCE [LARGE SCALE GENOMIC DNA]</scope>
    <source>
        <strain evidence="4 5">CECT 8300</strain>
    </source>
</reference>
<dbReference type="PANTHER" id="PTHR47245">
    <property type="entry name" value="PEPTIDYLPROLYL ISOMERASE"/>
    <property type="match status" value="1"/>
</dbReference>
<evidence type="ECO:0000313" key="4">
    <source>
        <dbReference type="EMBL" id="MFB9106449.1"/>
    </source>
</evidence>
<evidence type="ECO:0000313" key="5">
    <source>
        <dbReference type="Proteomes" id="UP001589590"/>
    </source>
</evidence>
<dbReference type="Proteomes" id="UP001589590">
    <property type="component" value="Unassembled WGS sequence"/>
</dbReference>
<dbReference type="PROSITE" id="PS50198">
    <property type="entry name" value="PPIC_PPIASE_2"/>
    <property type="match status" value="2"/>
</dbReference>
<dbReference type="InterPro" id="IPR050245">
    <property type="entry name" value="PrsA_foldase"/>
</dbReference>
<evidence type="ECO:0000256" key="1">
    <source>
        <dbReference type="PROSITE-ProRule" id="PRU00278"/>
    </source>
</evidence>
<evidence type="ECO:0000259" key="3">
    <source>
        <dbReference type="PROSITE" id="PS50198"/>
    </source>
</evidence>
<evidence type="ECO:0000256" key="2">
    <source>
        <dbReference type="SAM" id="SignalP"/>
    </source>
</evidence>
<comment type="caution">
    <text evidence="4">The sequence shown here is derived from an EMBL/GenBank/DDBJ whole genome shotgun (WGS) entry which is preliminary data.</text>
</comment>